<dbReference type="GO" id="GO:0006334">
    <property type="term" value="P:nucleosome assembly"/>
    <property type="evidence" value="ECO:0007669"/>
    <property type="project" value="InterPro"/>
</dbReference>
<evidence type="ECO:0000313" key="6">
    <source>
        <dbReference type="Proteomes" id="UP000001811"/>
    </source>
</evidence>
<dbReference type="SMR" id="A0A5F9D8W2"/>
<comment type="similarity">
    <text evidence="2">Belongs to the histone H1/H5 family.</text>
</comment>
<dbReference type="InParanoid" id="A0A5F9D8W2"/>
<dbReference type="InterPro" id="IPR005819">
    <property type="entry name" value="H1/H5"/>
</dbReference>
<evidence type="ECO:0000256" key="1">
    <source>
        <dbReference type="ARBA" id="ARBA00023125"/>
    </source>
</evidence>
<dbReference type="Proteomes" id="UP000001811">
    <property type="component" value="Chromosome 15"/>
</dbReference>
<keyword evidence="2" id="KW-0539">Nucleus</keyword>
<dbReference type="GO" id="GO:0030527">
    <property type="term" value="F:structural constituent of chromatin"/>
    <property type="evidence" value="ECO:0007669"/>
    <property type="project" value="InterPro"/>
</dbReference>
<accession>A0A5F9D8W2</accession>
<feature type="domain" description="H15" evidence="4">
    <location>
        <begin position="26"/>
        <end position="63"/>
    </location>
</feature>
<evidence type="ECO:0000313" key="5">
    <source>
        <dbReference type="Ensembl" id="ENSOCUP00000042140.1"/>
    </source>
</evidence>
<dbReference type="PRINTS" id="PR00624">
    <property type="entry name" value="HISTONEH5"/>
</dbReference>
<dbReference type="InterPro" id="IPR036388">
    <property type="entry name" value="WH-like_DNA-bd_sf"/>
</dbReference>
<dbReference type="SUPFAM" id="SSF46785">
    <property type="entry name" value="Winged helix' DNA-binding domain"/>
    <property type="match status" value="1"/>
</dbReference>
<dbReference type="Pfam" id="PF00538">
    <property type="entry name" value="Linker_histone"/>
    <property type="match status" value="1"/>
</dbReference>
<feature type="region of interest" description="Disordered" evidence="3">
    <location>
        <begin position="61"/>
        <end position="179"/>
    </location>
</feature>
<organism evidence="5 6">
    <name type="scientific">Oryctolagus cuniculus</name>
    <name type="common">Rabbit</name>
    <dbReference type="NCBI Taxonomy" id="9986"/>
    <lineage>
        <taxon>Eukaryota</taxon>
        <taxon>Metazoa</taxon>
        <taxon>Chordata</taxon>
        <taxon>Craniata</taxon>
        <taxon>Vertebrata</taxon>
        <taxon>Euteleostomi</taxon>
        <taxon>Mammalia</taxon>
        <taxon>Eutheria</taxon>
        <taxon>Euarchontoglires</taxon>
        <taxon>Glires</taxon>
        <taxon>Lagomorpha</taxon>
        <taxon>Leporidae</taxon>
        <taxon>Oryctolagus</taxon>
    </lineage>
</organism>
<dbReference type="AlphaFoldDB" id="A0A5F9D8W2"/>
<dbReference type="Bgee" id="ENSOCUG00000024113">
    <property type="expression patterns" value="Expressed in zone of skin"/>
</dbReference>
<dbReference type="Gene3D" id="1.10.10.10">
    <property type="entry name" value="Winged helix-like DNA-binding domain superfamily/Winged helix DNA-binding domain"/>
    <property type="match status" value="1"/>
</dbReference>
<sequence length="202" mass="21486">VTKNSTAAPMAKPKQAKAASKKSTDHPKYSDMIVAAIQAENCTCSSHQSIQKYIQSHYTVGETPARRSSWPSGAWSPLAPSSRTNGRCLGLLPAGQGQHAQESSGSQEGGHAEKGPQAQEGALQSPCEKPKAIPAKKAKKQPAGTPKQVKKSRAIRTKPGKASKPTKAKPVQSKAKSSNIMHLRVTPSPNFPFKKKMLFVPG</sequence>
<feature type="compositionally biased region" description="Basic residues" evidence="3">
    <location>
        <begin position="148"/>
        <end position="167"/>
    </location>
</feature>
<dbReference type="InterPro" id="IPR036390">
    <property type="entry name" value="WH_DNA-bd_sf"/>
</dbReference>
<keyword evidence="2" id="KW-0158">Chromosome</keyword>
<reference evidence="5" key="3">
    <citation type="submission" date="2025-09" db="UniProtKB">
        <authorList>
            <consortium name="Ensembl"/>
        </authorList>
    </citation>
    <scope>IDENTIFICATION</scope>
    <source>
        <strain evidence="5">Thorbecke</strain>
    </source>
</reference>
<proteinExistence type="inferred from homology"/>
<feature type="region of interest" description="Disordered" evidence="3">
    <location>
        <begin position="1"/>
        <end position="27"/>
    </location>
</feature>
<feature type="compositionally biased region" description="Low complexity" evidence="3">
    <location>
        <begin position="7"/>
        <end position="18"/>
    </location>
</feature>
<reference evidence="5" key="2">
    <citation type="submission" date="2025-08" db="UniProtKB">
        <authorList>
            <consortium name="Ensembl"/>
        </authorList>
    </citation>
    <scope>IDENTIFICATION</scope>
    <source>
        <strain evidence="5">Thorbecke</strain>
    </source>
</reference>
<reference evidence="5 6" key="1">
    <citation type="journal article" date="2011" name="Nature">
        <title>A high-resolution map of human evolutionary constraint using 29 mammals.</title>
        <authorList>
            <person name="Lindblad-Toh K."/>
            <person name="Garber M."/>
            <person name="Zuk O."/>
            <person name="Lin M.F."/>
            <person name="Parker B.J."/>
            <person name="Washietl S."/>
            <person name="Kheradpour P."/>
            <person name="Ernst J."/>
            <person name="Jordan G."/>
            <person name="Mauceli E."/>
            <person name="Ward L.D."/>
            <person name="Lowe C.B."/>
            <person name="Holloway A.K."/>
            <person name="Clamp M."/>
            <person name="Gnerre S."/>
            <person name="Alfoldi J."/>
            <person name="Beal K."/>
            <person name="Chang J."/>
            <person name="Clawson H."/>
            <person name="Cuff J."/>
            <person name="Di Palma F."/>
            <person name="Fitzgerald S."/>
            <person name="Flicek P."/>
            <person name="Guttman M."/>
            <person name="Hubisz M.J."/>
            <person name="Jaffe D.B."/>
            <person name="Jungreis I."/>
            <person name="Kent W.J."/>
            <person name="Kostka D."/>
            <person name="Lara M."/>
            <person name="Martins A.L."/>
            <person name="Massingham T."/>
            <person name="Moltke I."/>
            <person name="Raney B.J."/>
            <person name="Rasmussen M.D."/>
            <person name="Robinson J."/>
            <person name="Stark A."/>
            <person name="Vilella A.J."/>
            <person name="Wen J."/>
            <person name="Xie X."/>
            <person name="Zody M.C."/>
            <person name="Baldwin J."/>
            <person name="Bloom T."/>
            <person name="Chin C.W."/>
            <person name="Heiman D."/>
            <person name="Nicol R."/>
            <person name="Nusbaum C."/>
            <person name="Young S."/>
            <person name="Wilkinson J."/>
            <person name="Worley K.C."/>
            <person name="Kovar C.L."/>
            <person name="Muzny D.M."/>
            <person name="Gibbs R.A."/>
            <person name="Cree A."/>
            <person name="Dihn H.H."/>
            <person name="Fowler G."/>
            <person name="Jhangiani S."/>
            <person name="Joshi V."/>
            <person name="Lee S."/>
            <person name="Lewis L.R."/>
            <person name="Nazareth L.V."/>
            <person name="Okwuonu G."/>
            <person name="Santibanez J."/>
            <person name="Warren W.C."/>
            <person name="Mardis E.R."/>
            <person name="Weinstock G.M."/>
            <person name="Wilson R.K."/>
            <person name="Delehaunty K."/>
            <person name="Dooling D."/>
            <person name="Fronik C."/>
            <person name="Fulton L."/>
            <person name="Fulton B."/>
            <person name="Graves T."/>
            <person name="Minx P."/>
            <person name="Sodergren E."/>
            <person name="Birney E."/>
            <person name="Margulies E.H."/>
            <person name="Herrero J."/>
            <person name="Green E.D."/>
            <person name="Haussler D."/>
            <person name="Siepel A."/>
            <person name="Goldman N."/>
            <person name="Pollard K.S."/>
            <person name="Pedersen J.S."/>
            <person name="Lander E.S."/>
            <person name="Kellis M."/>
        </authorList>
    </citation>
    <scope>NUCLEOTIDE SEQUENCE [LARGE SCALE GENOMIC DNA]</scope>
    <source>
        <strain evidence="5 6">Thorbecke inbred</strain>
    </source>
</reference>
<dbReference type="GO" id="GO:0005634">
    <property type="term" value="C:nucleus"/>
    <property type="evidence" value="ECO:0007669"/>
    <property type="project" value="UniProtKB-SubCell"/>
</dbReference>
<dbReference type="Ensembl" id="ENSOCUT00000020928.2">
    <property type="protein sequence ID" value="ENSOCUP00000042140.1"/>
    <property type="gene ID" value="ENSOCUG00000024113.2"/>
</dbReference>
<comment type="subcellular location">
    <subcellularLocation>
        <location evidence="2">Nucleus</location>
    </subcellularLocation>
</comment>
<dbReference type="InterPro" id="IPR005818">
    <property type="entry name" value="Histone_H1/H5_H15"/>
</dbReference>
<dbReference type="GO" id="GO:0003677">
    <property type="term" value="F:DNA binding"/>
    <property type="evidence" value="ECO:0007669"/>
    <property type="project" value="UniProtKB-KW"/>
</dbReference>
<keyword evidence="1 2" id="KW-0238">DNA-binding</keyword>
<evidence type="ECO:0000256" key="2">
    <source>
        <dbReference type="RuleBase" id="RU003894"/>
    </source>
</evidence>
<dbReference type="STRING" id="9986.ENSOCUP00000042140"/>
<dbReference type="GO" id="GO:0000786">
    <property type="term" value="C:nucleosome"/>
    <property type="evidence" value="ECO:0007669"/>
    <property type="project" value="InterPro"/>
</dbReference>
<evidence type="ECO:0000259" key="4">
    <source>
        <dbReference type="Pfam" id="PF00538"/>
    </source>
</evidence>
<protein>
    <recommendedName>
        <fullName evidence="4">H15 domain-containing protein</fullName>
    </recommendedName>
</protein>
<evidence type="ECO:0000256" key="3">
    <source>
        <dbReference type="SAM" id="MobiDB-lite"/>
    </source>
</evidence>
<name>A0A5F9D8W2_RABIT</name>
<keyword evidence="6" id="KW-1185">Reference proteome</keyword>
<dbReference type="EMBL" id="AAGW02023097">
    <property type="status" value="NOT_ANNOTATED_CDS"/>
    <property type="molecule type" value="Genomic_DNA"/>
</dbReference>